<dbReference type="Proteomes" id="UP000680067">
    <property type="component" value="Unassembled WGS sequence"/>
</dbReference>
<gene>
    <name evidence="9" type="ORF">KDM89_17720</name>
</gene>
<feature type="domain" description="Cytochrome c" evidence="8">
    <location>
        <begin position="27"/>
        <end position="107"/>
    </location>
</feature>
<evidence type="ECO:0000256" key="7">
    <source>
        <dbReference type="SAM" id="SignalP"/>
    </source>
</evidence>
<dbReference type="GO" id="GO:0009055">
    <property type="term" value="F:electron transfer activity"/>
    <property type="evidence" value="ECO:0007669"/>
    <property type="project" value="InterPro"/>
</dbReference>
<name>A0A941DN76_9BURK</name>
<evidence type="ECO:0000313" key="9">
    <source>
        <dbReference type="EMBL" id="MBR7783988.1"/>
    </source>
</evidence>
<evidence type="ECO:0000259" key="8">
    <source>
        <dbReference type="PROSITE" id="PS51007"/>
    </source>
</evidence>
<evidence type="ECO:0000256" key="4">
    <source>
        <dbReference type="ARBA" id="ARBA00022982"/>
    </source>
</evidence>
<dbReference type="InterPro" id="IPR036909">
    <property type="entry name" value="Cyt_c-like_dom_sf"/>
</dbReference>
<evidence type="ECO:0000256" key="6">
    <source>
        <dbReference type="PROSITE-ProRule" id="PRU00433"/>
    </source>
</evidence>
<keyword evidence="5 6" id="KW-0408">Iron</keyword>
<proteinExistence type="predicted"/>
<evidence type="ECO:0000256" key="5">
    <source>
        <dbReference type="ARBA" id="ARBA00023004"/>
    </source>
</evidence>
<keyword evidence="7" id="KW-0732">Signal</keyword>
<dbReference type="InterPro" id="IPR008168">
    <property type="entry name" value="Cyt_C_IC"/>
</dbReference>
<dbReference type="GO" id="GO:0020037">
    <property type="term" value="F:heme binding"/>
    <property type="evidence" value="ECO:0007669"/>
    <property type="project" value="InterPro"/>
</dbReference>
<keyword evidence="1" id="KW-0813">Transport</keyword>
<dbReference type="PRINTS" id="PR00605">
    <property type="entry name" value="CYTCHROMECIC"/>
</dbReference>
<dbReference type="PROSITE" id="PS51007">
    <property type="entry name" value="CYTC"/>
    <property type="match status" value="1"/>
</dbReference>
<dbReference type="Gene3D" id="1.10.760.10">
    <property type="entry name" value="Cytochrome c-like domain"/>
    <property type="match status" value="1"/>
</dbReference>
<organism evidence="9 10">
    <name type="scientific">Undibacterium luofuense</name>
    <dbReference type="NCBI Taxonomy" id="2828733"/>
    <lineage>
        <taxon>Bacteria</taxon>
        <taxon>Pseudomonadati</taxon>
        <taxon>Pseudomonadota</taxon>
        <taxon>Betaproteobacteria</taxon>
        <taxon>Burkholderiales</taxon>
        <taxon>Oxalobacteraceae</taxon>
        <taxon>Undibacterium</taxon>
    </lineage>
</organism>
<evidence type="ECO:0000256" key="3">
    <source>
        <dbReference type="ARBA" id="ARBA00022723"/>
    </source>
</evidence>
<dbReference type="AlphaFoldDB" id="A0A941DN76"/>
<dbReference type="InterPro" id="IPR009056">
    <property type="entry name" value="Cyt_c-like_dom"/>
</dbReference>
<dbReference type="GO" id="GO:0005506">
    <property type="term" value="F:iron ion binding"/>
    <property type="evidence" value="ECO:0007669"/>
    <property type="project" value="InterPro"/>
</dbReference>
<dbReference type="SUPFAM" id="SSF46626">
    <property type="entry name" value="Cytochrome c"/>
    <property type="match status" value="1"/>
</dbReference>
<keyword evidence="2 6" id="KW-0349">Heme</keyword>
<dbReference type="Pfam" id="PF13442">
    <property type="entry name" value="Cytochrome_CBB3"/>
    <property type="match status" value="1"/>
</dbReference>
<keyword evidence="4" id="KW-0249">Electron transport</keyword>
<evidence type="ECO:0000313" key="10">
    <source>
        <dbReference type="Proteomes" id="UP000680067"/>
    </source>
</evidence>
<keyword evidence="3 6" id="KW-0479">Metal-binding</keyword>
<protein>
    <submittedName>
        <fullName evidence="9">Cytochrome c</fullName>
    </submittedName>
</protein>
<accession>A0A941DN76</accession>
<evidence type="ECO:0000256" key="1">
    <source>
        <dbReference type="ARBA" id="ARBA00022448"/>
    </source>
</evidence>
<feature type="chain" id="PRO_5038013948" evidence="7">
    <location>
        <begin position="22"/>
        <end position="109"/>
    </location>
</feature>
<sequence length="109" mass="10918">MLALCTGSAFAQTATSAAANAAPPTAAELAAGKKIFTTKAAPACALCHTLKDADSSGDIGPVLDELKPDAARVEKAVRGGIGVMPSFKGLLSEDEIRTVAKYVSAVAGK</sequence>
<reference evidence="9" key="1">
    <citation type="submission" date="2021-04" db="EMBL/GenBank/DDBJ databases">
        <title>novel species isolated from subtropical streams in China.</title>
        <authorList>
            <person name="Lu H."/>
        </authorList>
    </citation>
    <scope>NUCLEOTIDE SEQUENCE</scope>
    <source>
        <strain evidence="9">LFS511W</strain>
    </source>
</reference>
<feature type="signal peptide" evidence="7">
    <location>
        <begin position="1"/>
        <end position="21"/>
    </location>
</feature>
<keyword evidence="10" id="KW-1185">Reference proteome</keyword>
<evidence type="ECO:0000256" key="2">
    <source>
        <dbReference type="ARBA" id="ARBA00022617"/>
    </source>
</evidence>
<dbReference type="EMBL" id="JAGSPN010000017">
    <property type="protein sequence ID" value="MBR7783988.1"/>
    <property type="molecule type" value="Genomic_DNA"/>
</dbReference>
<comment type="caution">
    <text evidence="9">The sequence shown here is derived from an EMBL/GenBank/DDBJ whole genome shotgun (WGS) entry which is preliminary data.</text>
</comment>